<dbReference type="PATRIC" id="fig|742727.4.peg.690"/>
<dbReference type="AlphaFoldDB" id="K9EMP7"/>
<dbReference type="InterPro" id="IPR006860">
    <property type="entry name" value="FecR"/>
</dbReference>
<dbReference type="HOGENOM" id="CLU_050192_1_0_10"/>
<evidence type="ECO:0000259" key="2">
    <source>
        <dbReference type="Pfam" id="PF04773"/>
    </source>
</evidence>
<evidence type="ECO:0000313" key="4">
    <source>
        <dbReference type="EMBL" id="EKU92237.1"/>
    </source>
</evidence>
<comment type="caution">
    <text evidence="4">The sequence shown here is derived from an EMBL/GenBank/DDBJ whole genome shotgun (WGS) entry which is preliminary data.</text>
</comment>
<dbReference type="Pfam" id="PF04773">
    <property type="entry name" value="FecR"/>
    <property type="match status" value="1"/>
</dbReference>
<keyword evidence="1" id="KW-0472">Membrane</keyword>
<dbReference type="InterPro" id="IPR032508">
    <property type="entry name" value="FecR_C"/>
</dbReference>
<organism evidence="4 5">
    <name type="scientific">Bacteroides oleiciplenus YIT 12058</name>
    <dbReference type="NCBI Taxonomy" id="742727"/>
    <lineage>
        <taxon>Bacteria</taxon>
        <taxon>Pseudomonadati</taxon>
        <taxon>Bacteroidota</taxon>
        <taxon>Bacteroidia</taxon>
        <taxon>Bacteroidales</taxon>
        <taxon>Bacteroidaceae</taxon>
        <taxon>Bacteroides</taxon>
    </lineage>
</organism>
<dbReference type="InterPro" id="IPR012373">
    <property type="entry name" value="Ferrdict_sens_TM"/>
</dbReference>
<dbReference type="Pfam" id="PF16344">
    <property type="entry name" value="FecR_C"/>
    <property type="match status" value="1"/>
</dbReference>
<dbReference type="PANTHER" id="PTHR30273">
    <property type="entry name" value="PERIPLASMIC SIGNAL SENSOR AND SIGMA FACTOR ACTIVATOR FECR-RELATED"/>
    <property type="match status" value="1"/>
</dbReference>
<dbReference type="PANTHER" id="PTHR30273:SF2">
    <property type="entry name" value="PROTEIN FECR"/>
    <property type="match status" value="1"/>
</dbReference>
<accession>K9EMP7</accession>
<evidence type="ECO:0000259" key="3">
    <source>
        <dbReference type="Pfam" id="PF16344"/>
    </source>
</evidence>
<name>K9EMP7_9BACE</name>
<dbReference type="Proteomes" id="UP000009872">
    <property type="component" value="Unassembled WGS sequence"/>
</dbReference>
<dbReference type="OrthoDB" id="645173at2"/>
<evidence type="ECO:0008006" key="6">
    <source>
        <dbReference type="Google" id="ProtNLM"/>
    </source>
</evidence>
<dbReference type="RefSeq" id="WP_009128074.1">
    <property type="nucleotide sequence ID" value="NZ_JH992940.1"/>
</dbReference>
<evidence type="ECO:0000313" key="5">
    <source>
        <dbReference type="Proteomes" id="UP000009872"/>
    </source>
</evidence>
<dbReference type="STRING" id="742727.HMPREF9447_00687"/>
<dbReference type="eggNOG" id="COG3712">
    <property type="taxonomic scope" value="Bacteria"/>
</dbReference>
<feature type="transmembrane region" description="Helical" evidence="1">
    <location>
        <begin position="84"/>
        <end position="106"/>
    </location>
</feature>
<keyword evidence="1" id="KW-1133">Transmembrane helix</keyword>
<evidence type="ECO:0000256" key="1">
    <source>
        <dbReference type="SAM" id="Phobius"/>
    </source>
</evidence>
<dbReference type="Gene3D" id="2.60.120.1440">
    <property type="match status" value="1"/>
</dbReference>
<feature type="domain" description="FecR protein" evidence="2">
    <location>
        <begin position="184"/>
        <end position="276"/>
    </location>
</feature>
<protein>
    <recommendedName>
        <fullName evidence="6">FecR protein domain-containing protein</fullName>
    </recommendedName>
</protein>
<keyword evidence="5" id="KW-1185">Reference proteome</keyword>
<proteinExistence type="predicted"/>
<reference evidence="4 5" key="1">
    <citation type="submission" date="2012-09" db="EMBL/GenBank/DDBJ databases">
        <title>The Genome Sequence of Bacteroides oleiciplenus YIT 12058.</title>
        <authorList>
            <consortium name="The Broad Institute Genome Sequencing Platform"/>
            <person name="Earl A."/>
            <person name="Ward D."/>
            <person name="Feldgarden M."/>
            <person name="Gevers D."/>
            <person name="Morotomi M."/>
            <person name="Walker B."/>
            <person name="Young S.K."/>
            <person name="Zeng Q."/>
            <person name="Gargeya S."/>
            <person name="Fitzgerald M."/>
            <person name="Haas B."/>
            <person name="Abouelleil A."/>
            <person name="Alvarado L."/>
            <person name="Arachchi H.M."/>
            <person name="Berlin A.M."/>
            <person name="Chapman S.B."/>
            <person name="Goldberg J."/>
            <person name="Griggs A."/>
            <person name="Gujja S."/>
            <person name="Hansen M."/>
            <person name="Howarth C."/>
            <person name="Imamovic A."/>
            <person name="Larimer J."/>
            <person name="McCowen C."/>
            <person name="Montmayeur A."/>
            <person name="Murphy C."/>
            <person name="Neiman D."/>
            <person name="Pearson M."/>
            <person name="Priest M."/>
            <person name="Roberts A."/>
            <person name="Saif S."/>
            <person name="Shea T."/>
            <person name="Sisk P."/>
            <person name="Sykes S."/>
            <person name="Wortman J."/>
            <person name="Nusbaum C."/>
            <person name="Birren B."/>
        </authorList>
    </citation>
    <scope>NUCLEOTIDE SEQUENCE [LARGE SCALE GENOMIC DNA]</scope>
    <source>
        <strain evidence="4 5">YIT 12058</strain>
    </source>
</reference>
<keyword evidence="1" id="KW-0812">Transmembrane</keyword>
<gene>
    <name evidence="4" type="ORF">HMPREF9447_00687</name>
</gene>
<feature type="domain" description="Protein FecR C-terminal" evidence="3">
    <location>
        <begin position="319"/>
        <end position="387"/>
    </location>
</feature>
<dbReference type="EMBL" id="ADLF01000002">
    <property type="protein sequence ID" value="EKU92237.1"/>
    <property type="molecule type" value="Genomic_DNA"/>
</dbReference>
<sequence>MTILSENELVDLCHKYQTHNLTESEFRLLQSWMKESEENYLFFSNYVKLYKAEKRKETSLMTNPADGWKAIERKRKRYHLRRKLYYSTIAACFLSFLLGTAAYFYLDQPTPSLPSAEELSLAELFPNLPQNKVTLTLSSGQQIILDEEQAKEIADNGKVVAKGTNNSLSYQSDTTPTASIQYNTITVPEGSTFSLTLSDGTQVTLNSTTTFRYPVSMQDKRTVELNGEAYFDVTHTRQPFIVKADGKEIKVLGTQFNVYAFPKQNMITTLVKGKVEVNNGITHKLLTPGQQATVNQEDNAITIEEVNTDIYTSWVTGKYEFTQVPLHNILSQFELWYGVKVVYKDKDVRGICFDGAVFRNKPLGFSLEIIQQISNVRFAKENGIITVSK</sequence>
<dbReference type="Gene3D" id="3.55.50.30">
    <property type="match status" value="1"/>
</dbReference>
<dbReference type="GO" id="GO:0016989">
    <property type="term" value="F:sigma factor antagonist activity"/>
    <property type="evidence" value="ECO:0007669"/>
    <property type="project" value="TreeGrafter"/>
</dbReference>